<keyword evidence="1" id="KW-0805">Transcription regulation</keyword>
<keyword evidence="8" id="KW-1185">Reference proteome</keyword>
<dbReference type="eggNOG" id="COG2207">
    <property type="taxonomic scope" value="Bacteria"/>
</dbReference>
<dbReference type="Gene3D" id="3.40.50.2300">
    <property type="match status" value="1"/>
</dbReference>
<dbReference type="InterPro" id="IPR009057">
    <property type="entry name" value="Homeodomain-like_sf"/>
</dbReference>
<dbReference type="GO" id="GO:0043565">
    <property type="term" value="F:sequence-specific DNA binding"/>
    <property type="evidence" value="ECO:0007669"/>
    <property type="project" value="InterPro"/>
</dbReference>
<evidence type="ECO:0000313" key="8">
    <source>
        <dbReference type="Proteomes" id="UP000005387"/>
    </source>
</evidence>
<dbReference type="Gene3D" id="1.10.10.60">
    <property type="entry name" value="Homeodomain-like"/>
    <property type="match status" value="2"/>
</dbReference>
<dbReference type="eggNOG" id="COG4753">
    <property type="taxonomic scope" value="Bacteria"/>
</dbReference>
<evidence type="ECO:0000256" key="1">
    <source>
        <dbReference type="ARBA" id="ARBA00023015"/>
    </source>
</evidence>
<dbReference type="InterPro" id="IPR011006">
    <property type="entry name" value="CheY-like_superfamily"/>
</dbReference>
<evidence type="ECO:0000313" key="7">
    <source>
        <dbReference type="EMBL" id="EFM11383.1"/>
    </source>
</evidence>
<reference evidence="7 8" key="1">
    <citation type="submission" date="2010-07" db="EMBL/GenBank/DDBJ databases">
        <title>The draft genome of Paenibacillus curdlanolyticus YK9.</title>
        <authorList>
            <consortium name="US DOE Joint Genome Institute (JGI-PGF)"/>
            <person name="Lucas S."/>
            <person name="Copeland A."/>
            <person name="Lapidus A."/>
            <person name="Cheng J.-F."/>
            <person name="Bruce D."/>
            <person name="Goodwin L."/>
            <person name="Pitluck S."/>
            <person name="Land M.L."/>
            <person name="Hauser L."/>
            <person name="Chang Y.-J."/>
            <person name="Jeffries C."/>
            <person name="Anderson I.J."/>
            <person name="Johnson E."/>
            <person name="Loganathan U."/>
            <person name="Mulhopadhyay B."/>
            <person name="Kyrpides N."/>
            <person name="Woyke T.J."/>
        </authorList>
    </citation>
    <scope>NUCLEOTIDE SEQUENCE [LARGE SCALE GENOMIC DNA]</scope>
    <source>
        <strain evidence="7 8">YK9</strain>
    </source>
</reference>
<dbReference type="PRINTS" id="PR00032">
    <property type="entry name" value="HTHARAC"/>
</dbReference>
<dbReference type="InterPro" id="IPR020449">
    <property type="entry name" value="Tscrpt_reg_AraC-type_HTH"/>
</dbReference>
<dbReference type="PROSITE" id="PS01124">
    <property type="entry name" value="HTH_ARAC_FAMILY_2"/>
    <property type="match status" value="1"/>
</dbReference>
<evidence type="ECO:0000256" key="2">
    <source>
        <dbReference type="ARBA" id="ARBA00023125"/>
    </source>
</evidence>
<evidence type="ECO:0000256" key="4">
    <source>
        <dbReference type="PROSITE-ProRule" id="PRU00169"/>
    </source>
</evidence>
<dbReference type="PROSITE" id="PS00041">
    <property type="entry name" value="HTH_ARAC_FAMILY_1"/>
    <property type="match status" value="1"/>
</dbReference>
<dbReference type="Pfam" id="PF00072">
    <property type="entry name" value="Response_reg"/>
    <property type="match status" value="1"/>
</dbReference>
<dbReference type="SMART" id="SM00342">
    <property type="entry name" value="HTH_ARAC"/>
    <property type="match status" value="1"/>
</dbReference>
<dbReference type="OrthoDB" id="9794370at2"/>
<dbReference type="Pfam" id="PF12833">
    <property type="entry name" value="HTH_18"/>
    <property type="match status" value="1"/>
</dbReference>
<sequence length="543" mass="62734">MRVLIVDDELEIREGLKTKFPWADYGIEEISTAEDGEMALAAAREWKPELIVTDIKMQRMTGLEFIQLLAAERAEGWRSIVISGYDDFDMVRQAMKLGAMDYVLKPINITELGEVVRKAIGQLEREQLERTNQTLMDRHVQNAMTIMREELLREMLEHPHSASRESRIVHRLQTLQLEWMIREKMAVMVMEVDDLKAIENRRDRSEKGLILFGIGNVVKQTLEEDSPLPATLCQDARGRWIIMVGCPDQQAMEQCKELAQLCIERVNRFVKAKVSVGLCSLFGSYQQLHELFAESSGILEQKAVYGGNRLLTSQGWEEEATQDNPSVRNPDEVLDLIRYGSDEDIAGLMDGFVEMVQSWSLSHSRDIHQQIFEWLLHVYKKAAQFGWQDRSWERNPIALWEQLEQYDTLESLRDKVEQLLLAVARDFRGYASSPSQIIQEADRYIAKHYSDGLTLQSVAAEVHVTPVWLSKLFKKEKGKTFLEHVTDVRMEHAKRMLSDVQFKIYQVASRVGYKDPVHFTKLFKKQMGCTPKEYRNMQGIADD</sequence>
<evidence type="ECO:0000259" key="6">
    <source>
        <dbReference type="PROSITE" id="PS50110"/>
    </source>
</evidence>
<evidence type="ECO:0000256" key="3">
    <source>
        <dbReference type="ARBA" id="ARBA00023163"/>
    </source>
</evidence>
<feature type="domain" description="Response regulatory" evidence="6">
    <location>
        <begin position="2"/>
        <end position="120"/>
    </location>
</feature>
<dbReference type="GO" id="GO:0000160">
    <property type="term" value="P:phosphorelay signal transduction system"/>
    <property type="evidence" value="ECO:0007669"/>
    <property type="project" value="InterPro"/>
</dbReference>
<dbReference type="RefSeq" id="WP_006037840.1">
    <property type="nucleotide sequence ID" value="NZ_AEDD01000004.1"/>
</dbReference>
<dbReference type="PROSITE" id="PS50110">
    <property type="entry name" value="RESPONSE_REGULATORY"/>
    <property type="match status" value="1"/>
</dbReference>
<accession>E0I878</accession>
<dbReference type="GO" id="GO:0003700">
    <property type="term" value="F:DNA-binding transcription factor activity"/>
    <property type="evidence" value="ECO:0007669"/>
    <property type="project" value="InterPro"/>
</dbReference>
<dbReference type="PANTHER" id="PTHR43280">
    <property type="entry name" value="ARAC-FAMILY TRANSCRIPTIONAL REGULATOR"/>
    <property type="match status" value="1"/>
</dbReference>
<dbReference type="AlphaFoldDB" id="E0I878"/>
<feature type="domain" description="HTH araC/xylS-type" evidence="5">
    <location>
        <begin position="439"/>
        <end position="537"/>
    </location>
</feature>
<dbReference type="InterPro" id="IPR018062">
    <property type="entry name" value="HTH_AraC-typ_CS"/>
</dbReference>
<name>E0I878_9BACL</name>
<protein>
    <submittedName>
        <fullName evidence="7">Two component transcriptional regulator, AraC family</fullName>
    </submittedName>
</protein>
<evidence type="ECO:0000259" key="5">
    <source>
        <dbReference type="PROSITE" id="PS01124"/>
    </source>
</evidence>
<dbReference type="InterPro" id="IPR001789">
    <property type="entry name" value="Sig_transdc_resp-reg_receiver"/>
</dbReference>
<dbReference type="SMART" id="SM00448">
    <property type="entry name" value="REC"/>
    <property type="match status" value="1"/>
</dbReference>
<dbReference type="InterPro" id="IPR018060">
    <property type="entry name" value="HTH_AraC"/>
</dbReference>
<dbReference type="PANTHER" id="PTHR43280:SF2">
    <property type="entry name" value="HTH-TYPE TRANSCRIPTIONAL REGULATOR EXSA"/>
    <property type="match status" value="1"/>
</dbReference>
<feature type="modified residue" description="4-aspartylphosphate" evidence="4">
    <location>
        <position position="54"/>
    </location>
</feature>
<dbReference type="CDD" id="cd17536">
    <property type="entry name" value="REC_YesN-like"/>
    <property type="match status" value="1"/>
</dbReference>
<keyword evidence="4" id="KW-0597">Phosphoprotein</keyword>
<organism evidence="7 8">
    <name type="scientific">Paenibacillus curdlanolyticus YK9</name>
    <dbReference type="NCBI Taxonomy" id="717606"/>
    <lineage>
        <taxon>Bacteria</taxon>
        <taxon>Bacillati</taxon>
        <taxon>Bacillota</taxon>
        <taxon>Bacilli</taxon>
        <taxon>Bacillales</taxon>
        <taxon>Paenibacillaceae</taxon>
        <taxon>Paenibacillus</taxon>
    </lineage>
</organism>
<dbReference type="SUPFAM" id="SSF46689">
    <property type="entry name" value="Homeodomain-like"/>
    <property type="match status" value="2"/>
</dbReference>
<dbReference type="STRING" id="717606.PaecuDRAFT_1829"/>
<dbReference type="SUPFAM" id="SSF52172">
    <property type="entry name" value="CheY-like"/>
    <property type="match status" value="1"/>
</dbReference>
<dbReference type="EMBL" id="AEDD01000004">
    <property type="protein sequence ID" value="EFM11383.1"/>
    <property type="molecule type" value="Genomic_DNA"/>
</dbReference>
<dbReference type="Proteomes" id="UP000005387">
    <property type="component" value="Unassembled WGS sequence"/>
</dbReference>
<keyword evidence="3" id="KW-0804">Transcription</keyword>
<gene>
    <name evidence="7" type="ORF">PaecuDRAFT_1829</name>
</gene>
<keyword evidence="2" id="KW-0238">DNA-binding</keyword>
<proteinExistence type="predicted"/>